<sequence>MMTDYSLIETTPAEPEAGSMIETFRAIGYSLETAIADIIDNSISAGSKNIWIDFEWKGSSSWIAIKDDGTGMNNAELINAMRPGSKNPNEIRSIGDLGRFGLGLKTASFSQCRKLSVISRKNESGAVFWTWDLDFVNQTGKWDLVKYLPDPTFEQQLYDQESGTIVIWNDIDRLVGGLNQNDNSSLNKFLRRMEQVKYHLAMTFHRYIDSNKIKLWFQQRELIAWDPFLINESATQKLPEEPVQGGRVRLRGFVLPHKSKLTEVKFREAEGPNGWNAHQGFYIYRNERLLLAGDWLGMFRKEEHYKLARIRVDLPNNLDEDWQIDIKKSVARPPLILREQLKAYASKVRAQAVDVYRHKGKVLQRKYASHEFRPVWVEKIRQGKRFYAINTDHPLIQHLLSSLETKKTSITKLLSLIEETVPIPLITIKESEHPDLQGQPFEDISSDALISLMKLMYDSFIAQGNTDEFAKTAILNMEPFNLYPQLVDSI</sequence>
<keyword evidence="1" id="KW-0067">ATP-binding</keyword>
<gene>
    <name evidence="1" type="ORF">GWO68_17315</name>
</gene>
<name>A0A6B2H691_9BACT</name>
<keyword evidence="2" id="KW-1185">Reference proteome</keyword>
<dbReference type="InterPro" id="IPR036890">
    <property type="entry name" value="HATPase_C_sf"/>
</dbReference>
<proteinExistence type="predicted"/>
<dbReference type="AlphaFoldDB" id="A0A6B2H691"/>
<dbReference type="Proteomes" id="UP000478546">
    <property type="component" value="Unassembled WGS sequence"/>
</dbReference>
<evidence type="ECO:0000313" key="2">
    <source>
        <dbReference type="Proteomes" id="UP000478546"/>
    </source>
</evidence>
<organism evidence="1 2">
    <name type="scientific">Pontibacter fetidus</name>
    <dbReference type="NCBI Taxonomy" id="2700082"/>
    <lineage>
        <taxon>Bacteria</taxon>
        <taxon>Pseudomonadati</taxon>
        <taxon>Bacteroidota</taxon>
        <taxon>Cytophagia</taxon>
        <taxon>Cytophagales</taxon>
        <taxon>Hymenobacteraceae</taxon>
        <taxon>Pontibacter</taxon>
    </lineage>
</organism>
<dbReference type="GO" id="GO:0005524">
    <property type="term" value="F:ATP binding"/>
    <property type="evidence" value="ECO:0007669"/>
    <property type="project" value="UniProtKB-KW"/>
</dbReference>
<protein>
    <submittedName>
        <fullName evidence="1">ATP-binding protein</fullName>
    </submittedName>
</protein>
<dbReference type="EMBL" id="JAAEAA010000034">
    <property type="protein sequence ID" value="NDK57688.1"/>
    <property type="molecule type" value="Genomic_DNA"/>
</dbReference>
<evidence type="ECO:0000313" key="1">
    <source>
        <dbReference type="EMBL" id="NDK57688.1"/>
    </source>
</evidence>
<comment type="caution">
    <text evidence="1">The sequence shown here is derived from an EMBL/GenBank/DDBJ whole genome shotgun (WGS) entry which is preliminary data.</text>
</comment>
<keyword evidence="1" id="KW-0547">Nucleotide-binding</keyword>
<dbReference type="Pfam" id="PF13589">
    <property type="entry name" value="HATPase_c_3"/>
    <property type="match status" value="1"/>
</dbReference>
<reference evidence="1 2" key="1">
    <citation type="submission" date="2020-01" db="EMBL/GenBank/DDBJ databases">
        <authorList>
            <person name="Kim M.K."/>
        </authorList>
    </citation>
    <scope>NUCLEOTIDE SEQUENCE [LARGE SCALE GENOMIC DNA]</scope>
    <source>
        <strain evidence="1 2">BT213</strain>
    </source>
</reference>
<accession>A0A6B2H691</accession>
<dbReference type="SUPFAM" id="SSF55874">
    <property type="entry name" value="ATPase domain of HSP90 chaperone/DNA topoisomerase II/histidine kinase"/>
    <property type="match status" value="1"/>
</dbReference>
<dbReference type="Gene3D" id="3.30.565.10">
    <property type="entry name" value="Histidine kinase-like ATPase, C-terminal domain"/>
    <property type="match status" value="1"/>
</dbReference>